<gene>
    <name evidence="2" type="ordered locus">Hbut_0821</name>
</gene>
<proteinExistence type="predicted"/>
<keyword evidence="1" id="KW-1133">Transmembrane helix</keyword>
<accession>A2BL13</accession>
<evidence type="ECO:0000313" key="3">
    <source>
        <dbReference type="Proteomes" id="UP000002593"/>
    </source>
</evidence>
<evidence type="ECO:0000313" key="2">
    <source>
        <dbReference type="EMBL" id="ABM80674.1"/>
    </source>
</evidence>
<name>A2BL13_HYPBU</name>
<dbReference type="HOGENOM" id="CLU_1399728_0_0_2"/>
<keyword evidence="1" id="KW-0472">Membrane</keyword>
<keyword evidence="1" id="KW-0812">Transmembrane</keyword>
<dbReference type="OrthoDB" id="15546at2157"/>
<organism evidence="2 3">
    <name type="scientific">Hyperthermus butylicus (strain DSM 5456 / JCM 9403 / PLM1-5)</name>
    <dbReference type="NCBI Taxonomy" id="415426"/>
    <lineage>
        <taxon>Archaea</taxon>
        <taxon>Thermoproteota</taxon>
        <taxon>Thermoprotei</taxon>
        <taxon>Desulfurococcales</taxon>
        <taxon>Pyrodictiaceae</taxon>
        <taxon>Hyperthermus</taxon>
    </lineage>
</organism>
<dbReference type="Proteomes" id="UP000002593">
    <property type="component" value="Chromosome"/>
</dbReference>
<reference evidence="2 3" key="1">
    <citation type="journal article" date="2007" name="Archaea">
        <title>The genome of Hyperthermus butylicus: a sulfur-reducing, peptide fermenting, neutrophilic Crenarchaeote growing up to 108 degrees C.</title>
        <authorList>
            <person name="Brugger K."/>
            <person name="Chen L."/>
            <person name="Stark M."/>
            <person name="Zibat A."/>
            <person name="Redder P."/>
            <person name="Ruepp A."/>
            <person name="Awayez M."/>
            <person name="She Q."/>
            <person name="Garrett R.A."/>
            <person name="Klenk H.P."/>
        </authorList>
    </citation>
    <scope>NUCLEOTIDE SEQUENCE [LARGE SCALE GENOMIC DNA]</scope>
    <source>
        <strain evidence="3">DSM 5456 / JCM 9403 / PLM1-5</strain>
    </source>
</reference>
<feature type="transmembrane region" description="Helical" evidence="1">
    <location>
        <begin position="96"/>
        <end position="115"/>
    </location>
</feature>
<feature type="transmembrane region" description="Helical" evidence="1">
    <location>
        <begin position="72"/>
        <end position="90"/>
    </location>
</feature>
<dbReference type="GeneID" id="4781455"/>
<keyword evidence="3" id="KW-1185">Reference proteome</keyword>
<protein>
    <submittedName>
        <fullName evidence="2">Uncharacterized protein</fullName>
    </submittedName>
</protein>
<sequence>MYSKILLSIGYLSAPFAGPGSAVLTAAGWLSYGAEARKPTFAGIGLIGLLGVAGILTGYYSGAEGLAGTGGVLLLLYHVMGIAAIWMLGIKLNNNALKIGAVLMAVAWLLAVAGASSVNEATKTASGAIVDWGGVSWANEAAKNLIDKIGGTPAIAKAFAAAGAVFASLGFLSLAPRGEAAVADEERIFSIGVY</sequence>
<dbReference type="AlphaFoldDB" id="A2BL13"/>
<dbReference type="RefSeq" id="WP_011821992.1">
    <property type="nucleotide sequence ID" value="NC_008818.1"/>
</dbReference>
<feature type="transmembrane region" description="Helical" evidence="1">
    <location>
        <begin position="41"/>
        <end position="60"/>
    </location>
</feature>
<evidence type="ECO:0000256" key="1">
    <source>
        <dbReference type="SAM" id="Phobius"/>
    </source>
</evidence>
<dbReference type="KEGG" id="hbu:Hbut_0821"/>
<dbReference type="EMBL" id="CP000493">
    <property type="protein sequence ID" value="ABM80674.1"/>
    <property type="molecule type" value="Genomic_DNA"/>
</dbReference>
<dbReference type="EnsemblBacteria" id="ABM80674">
    <property type="protein sequence ID" value="ABM80674"/>
    <property type="gene ID" value="Hbut_0821"/>
</dbReference>